<proteinExistence type="predicted"/>
<dbReference type="EMBL" id="BOON01000007">
    <property type="protein sequence ID" value="GII21421.1"/>
    <property type="molecule type" value="Genomic_DNA"/>
</dbReference>
<dbReference type="Gene3D" id="3.40.190.10">
    <property type="entry name" value="Periplasmic binding protein-like II"/>
    <property type="match status" value="1"/>
</dbReference>
<evidence type="ECO:0000256" key="1">
    <source>
        <dbReference type="SAM" id="SignalP"/>
    </source>
</evidence>
<name>A0A8J3T9A7_9ACTN</name>
<organism evidence="2 3">
    <name type="scientific">Planosporangium mesophilum</name>
    <dbReference type="NCBI Taxonomy" id="689768"/>
    <lineage>
        <taxon>Bacteria</taxon>
        <taxon>Bacillati</taxon>
        <taxon>Actinomycetota</taxon>
        <taxon>Actinomycetes</taxon>
        <taxon>Micromonosporales</taxon>
        <taxon>Micromonosporaceae</taxon>
        <taxon>Planosporangium</taxon>
    </lineage>
</organism>
<accession>A0A8J3T9A7</accession>
<dbReference type="PROSITE" id="PS51257">
    <property type="entry name" value="PROKAR_LIPOPROTEIN"/>
    <property type="match status" value="1"/>
</dbReference>
<reference evidence="2" key="1">
    <citation type="submission" date="2021-01" db="EMBL/GenBank/DDBJ databases">
        <title>Whole genome shotgun sequence of Planosporangium mesophilum NBRC 109066.</title>
        <authorList>
            <person name="Komaki H."/>
            <person name="Tamura T."/>
        </authorList>
    </citation>
    <scope>NUCLEOTIDE SEQUENCE</scope>
    <source>
        <strain evidence="2">NBRC 109066</strain>
    </source>
</reference>
<dbReference type="InterPro" id="IPR006059">
    <property type="entry name" value="SBP"/>
</dbReference>
<dbReference type="PANTHER" id="PTHR43649">
    <property type="entry name" value="ARABINOSE-BINDING PROTEIN-RELATED"/>
    <property type="match status" value="1"/>
</dbReference>
<comment type="caution">
    <text evidence="2">The sequence shown here is derived from an EMBL/GenBank/DDBJ whole genome shotgun (WGS) entry which is preliminary data.</text>
</comment>
<evidence type="ECO:0000313" key="3">
    <source>
        <dbReference type="Proteomes" id="UP000599074"/>
    </source>
</evidence>
<protein>
    <submittedName>
        <fullName evidence="2">ABC transporter substrate-binding protein</fullName>
    </submittedName>
</protein>
<feature type="chain" id="PRO_5039017553" evidence="1">
    <location>
        <begin position="26"/>
        <end position="432"/>
    </location>
</feature>
<dbReference type="InterPro" id="IPR050490">
    <property type="entry name" value="Bact_solute-bd_prot1"/>
</dbReference>
<dbReference type="SUPFAM" id="SSF53850">
    <property type="entry name" value="Periplasmic binding protein-like II"/>
    <property type="match status" value="1"/>
</dbReference>
<dbReference type="PANTHER" id="PTHR43649:SF32">
    <property type="entry name" value="SUGAR BINDING SECRETED PROTEIN"/>
    <property type="match status" value="1"/>
</dbReference>
<keyword evidence="1" id="KW-0732">Signal</keyword>
<keyword evidence="3" id="KW-1185">Reference proteome</keyword>
<sequence>MHVPSRRLRNSAVVALTAVMALGLAAGCSKKNDAPAGDGQLKLVVDTFGEFGYKALAKEYESAHPNIKVQLRSIEKLDDYKPKLTQYLAAGSGAGDVVALEEGILTEFKTQPQNFVDLNQFGGGDLAKDYLPWKFEQGKASNGQLIGLPTDVGGLGVCYRRDLFEKAKLPTDRAEVSKLWTTWDDFIATGQRFNAGGSGAAFLDSTTTAFNAMLAQFGDTNFYDRNNNLIADSNPSVRKAWDYTMSMIDKGISAKVTTWSNEWQAGFKNASFAVTFCPSWMRGIIKTNAGDASTGKWDIADVPGGGGNWGGSFLAVPKQSRHAKEAYELAKFLTSAHGQIGAFNESGPLPSNLGALDDATFKATTDPYFNNAPVGVIYGAGAKALKPVYRGPKHQAVLDRAFQPAIQSVEQGKAKADEAWKNALDAAKKEAK</sequence>
<feature type="signal peptide" evidence="1">
    <location>
        <begin position="1"/>
        <end position="25"/>
    </location>
</feature>
<gene>
    <name evidence="2" type="primary">cebE_1</name>
    <name evidence="2" type="ORF">Pme01_10180</name>
</gene>
<evidence type="ECO:0000313" key="2">
    <source>
        <dbReference type="EMBL" id="GII21421.1"/>
    </source>
</evidence>
<dbReference type="AlphaFoldDB" id="A0A8J3T9A7"/>
<dbReference type="RefSeq" id="WP_168117131.1">
    <property type="nucleotide sequence ID" value="NZ_BOON01000007.1"/>
</dbReference>
<dbReference type="Proteomes" id="UP000599074">
    <property type="component" value="Unassembled WGS sequence"/>
</dbReference>
<dbReference type="Pfam" id="PF13416">
    <property type="entry name" value="SBP_bac_8"/>
    <property type="match status" value="1"/>
</dbReference>